<feature type="transmembrane region" description="Helical" evidence="1">
    <location>
        <begin position="177"/>
        <end position="197"/>
    </location>
</feature>
<keyword evidence="1" id="KW-0472">Membrane</keyword>
<feature type="transmembrane region" description="Helical" evidence="1">
    <location>
        <begin position="93"/>
        <end position="111"/>
    </location>
</feature>
<organism evidence="2 3">
    <name type="scientific">Marivirga sericea</name>
    <dbReference type="NCBI Taxonomy" id="1028"/>
    <lineage>
        <taxon>Bacteria</taxon>
        <taxon>Pseudomonadati</taxon>
        <taxon>Bacteroidota</taxon>
        <taxon>Cytophagia</taxon>
        <taxon>Cytophagales</taxon>
        <taxon>Marivirgaceae</taxon>
        <taxon>Marivirga</taxon>
    </lineage>
</organism>
<protein>
    <recommendedName>
        <fullName evidence="4">Tetratricopeptide repeat-containing protein</fullName>
    </recommendedName>
</protein>
<evidence type="ECO:0000256" key="1">
    <source>
        <dbReference type="SAM" id="Phobius"/>
    </source>
</evidence>
<feature type="transmembrane region" description="Helical" evidence="1">
    <location>
        <begin position="209"/>
        <end position="235"/>
    </location>
</feature>
<keyword evidence="3" id="KW-1185">Reference proteome</keyword>
<feature type="transmembrane region" description="Helical" evidence="1">
    <location>
        <begin position="16"/>
        <end position="34"/>
    </location>
</feature>
<dbReference type="EMBL" id="FXAW01000004">
    <property type="protein sequence ID" value="SMG33343.1"/>
    <property type="molecule type" value="Genomic_DNA"/>
</dbReference>
<reference evidence="3" key="1">
    <citation type="submission" date="2017-04" db="EMBL/GenBank/DDBJ databases">
        <authorList>
            <person name="Varghese N."/>
            <person name="Submissions S."/>
        </authorList>
    </citation>
    <scope>NUCLEOTIDE SEQUENCE [LARGE SCALE GENOMIC DNA]</scope>
    <source>
        <strain evidence="3">DSM 4125</strain>
    </source>
</reference>
<accession>A0A1X7JY69</accession>
<feature type="transmembrane region" description="Helical" evidence="1">
    <location>
        <begin position="118"/>
        <end position="142"/>
    </location>
</feature>
<dbReference type="STRING" id="1028.SAMN05661096_02092"/>
<proteinExistence type="predicted"/>
<dbReference type="AlphaFoldDB" id="A0A1X7JY69"/>
<dbReference type="Gene3D" id="1.25.40.10">
    <property type="entry name" value="Tetratricopeptide repeat domain"/>
    <property type="match status" value="1"/>
</dbReference>
<dbReference type="InterPro" id="IPR011990">
    <property type="entry name" value="TPR-like_helical_dom_sf"/>
</dbReference>
<keyword evidence="1" id="KW-0812">Transmembrane</keyword>
<evidence type="ECO:0000313" key="2">
    <source>
        <dbReference type="EMBL" id="SMG33343.1"/>
    </source>
</evidence>
<feature type="transmembrane region" description="Helical" evidence="1">
    <location>
        <begin position="308"/>
        <end position="332"/>
    </location>
</feature>
<feature type="transmembrane region" description="Helical" evidence="1">
    <location>
        <begin position="352"/>
        <end position="370"/>
    </location>
</feature>
<dbReference type="SUPFAM" id="SSF48452">
    <property type="entry name" value="TPR-like"/>
    <property type="match status" value="1"/>
</dbReference>
<dbReference type="Proteomes" id="UP000193804">
    <property type="component" value="Unassembled WGS sequence"/>
</dbReference>
<sequence length="1002" mass="115520">MNKLNFWKDWSGKYRSIYQVLLFVFFLSLVYSFYSQYNSDDIAFPKEVARKTQSIELSLHNVQDFVFDLQVPARTYIIFQSFLSLDAGFQLSGTYLLIAVIFCCFSIMMTAATYLSRWWFIIFQSVFVVWIITLKLQFLNIFGIDNQLFTFLFVGLFLVTGYYFQAFKEDAGLFQRWLSFALLLIALLSLVIMGSRIEAPVVFMAHHGIIVPVILSIIFIFNVAYDIILHILYLLAAKKNEDGSSNLLHFIVITMLYLIYVGLTFAKNDNMIDIEIVYLNEFVLFAVSAVLGIWGFKKRSELVKKQLIFRPLGGYVYLALGIMAFSVMTWIFRNGNDPLMDTFEDMIIFSHLGFGVLFFFYVLYNFVALLKAGHGIYPVVFRPVNIPYNLVRAVGFGIVVVLILRVSYLPYYQAISGYYIGLADYYAYIGEEEKATTTFKVARQYAKTSHKHNFELGKREYDAKNWVKASTYFSQANFKRPSVQSYLNKVQAQINSDLIFEALFSLEEAQKDFPDNSYILNMKGLIFEKLNQADSSFIYFDAAERAASRGETAEVSAVNRLALFAKKGIDEDLPEQSELNNKSVAYQTNYLALANRKRDFIDSINVEANKIPQVLTYNDFSFLFNLTLNKSLGHQDFESDSVSWLGNLPENKEFDKSLKYATSSRLNYAGKIKEAYGLIYELENDNISDAGFYYLLHGLWLLEQKAYTKAAEHFAQAADLKMSKANTYRTIALILDERLFEAAQVYEKQLDTESISIQVLENDPLYQFLKGNSTLLPASFQYLWLKTNSSLQKKEKDSIKTQLEGSPFLTLLKLNEGEALINKAKFGQAKQHLQALKISKDEEGLLIYQNNLLALLAAVTQDDKLDEEVDENILLTYPYNYELVWKAYQKLQKDPNAQAHDIMKRLGLENPFFESAVLYSAQYFNENNEPEQAYEILVQASRLNSESVELLKAYTFQALKLNLTNYAEDSYKDLAKLLTMEEWEEFSDKYETMKEQMEQKPW</sequence>
<feature type="transmembrane region" description="Helical" evidence="1">
    <location>
        <begin position="390"/>
        <end position="411"/>
    </location>
</feature>
<evidence type="ECO:0008006" key="4">
    <source>
        <dbReference type="Google" id="ProtNLM"/>
    </source>
</evidence>
<feature type="transmembrane region" description="Helical" evidence="1">
    <location>
        <begin position="278"/>
        <end position="296"/>
    </location>
</feature>
<feature type="transmembrane region" description="Helical" evidence="1">
    <location>
        <begin position="247"/>
        <end position="266"/>
    </location>
</feature>
<feature type="transmembrane region" description="Helical" evidence="1">
    <location>
        <begin position="148"/>
        <end position="165"/>
    </location>
</feature>
<gene>
    <name evidence="2" type="ORF">SAMN05661096_02092</name>
</gene>
<name>A0A1X7JY69_9BACT</name>
<keyword evidence="1" id="KW-1133">Transmembrane helix</keyword>
<dbReference type="RefSeq" id="WP_139828006.1">
    <property type="nucleotide sequence ID" value="NZ_FXAW01000004.1"/>
</dbReference>
<dbReference type="OrthoDB" id="973593at2"/>
<evidence type="ECO:0000313" key="3">
    <source>
        <dbReference type="Proteomes" id="UP000193804"/>
    </source>
</evidence>